<evidence type="ECO:0000313" key="3">
    <source>
        <dbReference type="Proteomes" id="UP000609651"/>
    </source>
</evidence>
<dbReference type="InterPro" id="IPR001845">
    <property type="entry name" value="HTH_ArsR_DNA-bd_dom"/>
</dbReference>
<keyword evidence="3" id="KW-1185">Reference proteome</keyword>
<feature type="domain" description="HTH arsR-type" evidence="1">
    <location>
        <begin position="10"/>
        <end position="93"/>
    </location>
</feature>
<accession>A0ABX1VD79</accession>
<dbReference type="PROSITE" id="PS50987">
    <property type="entry name" value="HTH_ARSR_2"/>
    <property type="match status" value="1"/>
</dbReference>
<evidence type="ECO:0000313" key="2">
    <source>
        <dbReference type="EMBL" id="NNJ25916.1"/>
    </source>
</evidence>
<dbReference type="Proteomes" id="UP000609651">
    <property type="component" value="Unassembled WGS sequence"/>
</dbReference>
<name>A0ABX1VD79_9PLAN</name>
<reference evidence="2 3" key="1">
    <citation type="journal article" date="2020" name="Syst. Appl. Microbiol.">
        <title>Alienimonas chondri sp. nov., a novel planctomycete isolated from the biofilm of the red alga Chondrus crispus.</title>
        <authorList>
            <person name="Vitorino I."/>
            <person name="Albuquerque L."/>
            <person name="Wiegand S."/>
            <person name="Kallscheuer N."/>
            <person name="da Costa M.S."/>
            <person name="Lobo-da-Cunha A."/>
            <person name="Jogler C."/>
            <person name="Lage O.M."/>
        </authorList>
    </citation>
    <scope>NUCLEOTIDE SEQUENCE [LARGE SCALE GENOMIC DNA]</scope>
    <source>
        <strain evidence="2 3">LzC2</strain>
    </source>
</reference>
<comment type="caution">
    <text evidence="2">The sequence shown here is derived from an EMBL/GenBank/DDBJ whole genome shotgun (WGS) entry which is preliminary data.</text>
</comment>
<dbReference type="SUPFAM" id="SSF46785">
    <property type="entry name" value="Winged helix' DNA-binding domain"/>
    <property type="match status" value="1"/>
</dbReference>
<dbReference type="InterPro" id="IPR036388">
    <property type="entry name" value="WH-like_DNA-bd_sf"/>
</dbReference>
<dbReference type="RefSeq" id="WP_171186408.1">
    <property type="nucleotide sequence ID" value="NZ_WTPX01000054.1"/>
</dbReference>
<evidence type="ECO:0000259" key="1">
    <source>
        <dbReference type="PROSITE" id="PS50987"/>
    </source>
</evidence>
<dbReference type="EMBL" id="WTPX01000054">
    <property type="protein sequence ID" value="NNJ25916.1"/>
    <property type="molecule type" value="Genomic_DNA"/>
</dbReference>
<dbReference type="InterPro" id="IPR036390">
    <property type="entry name" value="WH_DNA-bd_sf"/>
</dbReference>
<sequence length="93" mass="10701">MQCPDGRPPVRPESIRPVVESFKALADEQWIRLLLRHREAKAHVTAFSQAREMSRASTSKRRSVMRRVGLVEVACRGTQAAYRVHNESVFEIR</sequence>
<organism evidence="2 3">
    <name type="scientific">Alienimonas chondri</name>
    <dbReference type="NCBI Taxonomy" id="2681879"/>
    <lineage>
        <taxon>Bacteria</taxon>
        <taxon>Pseudomonadati</taxon>
        <taxon>Planctomycetota</taxon>
        <taxon>Planctomycetia</taxon>
        <taxon>Planctomycetales</taxon>
        <taxon>Planctomycetaceae</taxon>
        <taxon>Alienimonas</taxon>
    </lineage>
</organism>
<protein>
    <recommendedName>
        <fullName evidence="1">HTH arsR-type domain-containing protein</fullName>
    </recommendedName>
</protein>
<proteinExistence type="predicted"/>
<gene>
    <name evidence="2" type="ORF">LzC2_19930</name>
</gene>
<dbReference type="Gene3D" id="1.10.10.10">
    <property type="entry name" value="Winged helix-like DNA-binding domain superfamily/Winged helix DNA-binding domain"/>
    <property type="match status" value="1"/>
</dbReference>